<proteinExistence type="predicted"/>
<protein>
    <submittedName>
        <fullName evidence="2">Uncharacterized protein</fullName>
    </submittedName>
</protein>
<reference evidence="2" key="1">
    <citation type="submission" date="2014-11" db="EMBL/GenBank/DDBJ databases">
        <authorList>
            <person name="Amaro Gonzalez C."/>
        </authorList>
    </citation>
    <scope>NUCLEOTIDE SEQUENCE</scope>
</reference>
<organism evidence="2">
    <name type="scientific">Anguilla anguilla</name>
    <name type="common">European freshwater eel</name>
    <name type="synonym">Muraena anguilla</name>
    <dbReference type="NCBI Taxonomy" id="7936"/>
    <lineage>
        <taxon>Eukaryota</taxon>
        <taxon>Metazoa</taxon>
        <taxon>Chordata</taxon>
        <taxon>Craniata</taxon>
        <taxon>Vertebrata</taxon>
        <taxon>Euteleostomi</taxon>
        <taxon>Actinopterygii</taxon>
        <taxon>Neopterygii</taxon>
        <taxon>Teleostei</taxon>
        <taxon>Anguilliformes</taxon>
        <taxon>Anguillidae</taxon>
        <taxon>Anguilla</taxon>
    </lineage>
</organism>
<dbReference type="EMBL" id="GBXM01051407">
    <property type="protein sequence ID" value="JAH57170.1"/>
    <property type="molecule type" value="Transcribed_RNA"/>
</dbReference>
<feature type="region of interest" description="Disordered" evidence="1">
    <location>
        <begin position="12"/>
        <end position="32"/>
    </location>
</feature>
<dbReference type="AlphaFoldDB" id="A0A0E9TW64"/>
<evidence type="ECO:0000256" key="1">
    <source>
        <dbReference type="SAM" id="MobiDB-lite"/>
    </source>
</evidence>
<reference evidence="2" key="2">
    <citation type="journal article" date="2015" name="Fish Shellfish Immunol.">
        <title>Early steps in the European eel (Anguilla anguilla)-Vibrio vulnificus interaction in the gills: Role of the RtxA13 toxin.</title>
        <authorList>
            <person name="Callol A."/>
            <person name="Pajuelo D."/>
            <person name="Ebbesson L."/>
            <person name="Teles M."/>
            <person name="MacKenzie S."/>
            <person name="Amaro C."/>
        </authorList>
    </citation>
    <scope>NUCLEOTIDE SEQUENCE</scope>
</reference>
<feature type="compositionally biased region" description="Polar residues" evidence="1">
    <location>
        <begin position="23"/>
        <end position="32"/>
    </location>
</feature>
<name>A0A0E9TW64_ANGAN</name>
<accession>A0A0E9TW64</accession>
<sequence>MIWAKPLKSALHSKTKSSAKLRAQTSLAVGCQ</sequence>
<evidence type="ECO:0000313" key="2">
    <source>
        <dbReference type="EMBL" id="JAH57170.1"/>
    </source>
</evidence>